<dbReference type="EMBL" id="JWZX01001356">
    <property type="protein sequence ID" value="KOO34006.1"/>
    <property type="molecule type" value="Genomic_DNA"/>
</dbReference>
<sequence length="273" mass="29194">MASRGHKLALQAKAAGKAPPAIHRPSAVPSSSAATSSAHLPDFTFAHGEAGRLARRFLERSKHPLLVVQDPKGLCKPFCHEFAPLHGRSTWPLLMLGHPDDVPGGPLISNDAAIFERKQREKHEAAAQADPEEARERRNDEERAADKAVRKEARARKRTAATAAEPLSIYERCPHLAPPPERKVRAAVSAAAARERREPRAVAKAAIESGVGYRSIVHREADEAPSSSSRAIGEAAGAAAGTPSPSVSGVYQLSNRAKGSRLRLQKAQSPADT</sequence>
<evidence type="ECO:0000313" key="3">
    <source>
        <dbReference type="Proteomes" id="UP000037460"/>
    </source>
</evidence>
<dbReference type="Proteomes" id="UP000037460">
    <property type="component" value="Unassembled WGS sequence"/>
</dbReference>
<protein>
    <submittedName>
        <fullName evidence="2">Uncharacterized protein</fullName>
    </submittedName>
</protein>
<proteinExistence type="predicted"/>
<comment type="caution">
    <text evidence="2">The sequence shown here is derived from an EMBL/GenBank/DDBJ whole genome shotgun (WGS) entry which is preliminary data.</text>
</comment>
<reference evidence="3" key="1">
    <citation type="journal article" date="2015" name="PLoS Genet.">
        <title>Genome Sequence and Transcriptome Analyses of Chrysochromulina tobin: Metabolic Tools for Enhanced Algal Fitness in the Prominent Order Prymnesiales (Haptophyceae).</title>
        <authorList>
            <person name="Hovde B.T."/>
            <person name="Deodato C.R."/>
            <person name="Hunsperger H.M."/>
            <person name="Ryken S.A."/>
            <person name="Yost W."/>
            <person name="Jha R.K."/>
            <person name="Patterson J."/>
            <person name="Monnat R.J. Jr."/>
            <person name="Barlow S.B."/>
            <person name="Starkenburg S.R."/>
            <person name="Cattolico R.A."/>
        </authorList>
    </citation>
    <scope>NUCLEOTIDE SEQUENCE</scope>
    <source>
        <strain evidence="3">CCMP291</strain>
    </source>
</reference>
<gene>
    <name evidence="2" type="ORF">Ctob_008563</name>
</gene>
<feature type="compositionally biased region" description="Low complexity" evidence="1">
    <location>
        <begin position="226"/>
        <end position="249"/>
    </location>
</feature>
<evidence type="ECO:0000256" key="1">
    <source>
        <dbReference type="SAM" id="MobiDB-lite"/>
    </source>
</evidence>
<organism evidence="2 3">
    <name type="scientific">Chrysochromulina tobinii</name>
    <dbReference type="NCBI Taxonomy" id="1460289"/>
    <lineage>
        <taxon>Eukaryota</taxon>
        <taxon>Haptista</taxon>
        <taxon>Haptophyta</taxon>
        <taxon>Prymnesiophyceae</taxon>
        <taxon>Prymnesiales</taxon>
        <taxon>Chrysochromulinaceae</taxon>
        <taxon>Chrysochromulina</taxon>
    </lineage>
</organism>
<feature type="region of interest" description="Disordered" evidence="1">
    <location>
        <begin position="214"/>
        <end position="273"/>
    </location>
</feature>
<evidence type="ECO:0000313" key="2">
    <source>
        <dbReference type="EMBL" id="KOO34006.1"/>
    </source>
</evidence>
<feature type="region of interest" description="Disordered" evidence="1">
    <location>
        <begin position="118"/>
        <end position="161"/>
    </location>
</feature>
<feature type="region of interest" description="Disordered" evidence="1">
    <location>
        <begin position="1"/>
        <end position="36"/>
    </location>
</feature>
<dbReference type="AlphaFoldDB" id="A0A0M0K574"/>
<accession>A0A0M0K574</accession>
<name>A0A0M0K574_9EUKA</name>
<feature type="compositionally biased region" description="Low complexity" evidence="1">
    <location>
        <begin position="8"/>
        <end position="36"/>
    </location>
</feature>
<keyword evidence="3" id="KW-1185">Reference proteome</keyword>
<feature type="compositionally biased region" description="Basic and acidic residues" evidence="1">
    <location>
        <begin position="132"/>
        <end position="152"/>
    </location>
</feature>